<dbReference type="Pfam" id="PF09004">
    <property type="entry name" value="ALKBH8_N"/>
    <property type="match status" value="1"/>
</dbReference>
<dbReference type="InterPro" id="IPR043502">
    <property type="entry name" value="DNA/RNA_pol_sf"/>
</dbReference>
<dbReference type="CDD" id="cd01650">
    <property type="entry name" value="RT_nLTR_like"/>
    <property type="match status" value="1"/>
</dbReference>
<keyword evidence="4" id="KW-0808">Transferase</keyword>
<evidence type="ECO:0000313" key="4">
    <source>
        <dbReference type="EMBL" id="KAK0143798.1"/>
    </source>
</evidence>
<dbReference type="GO" id="GO:0003964">
    <property type="term" value="F:RNA-directed DNA polymerase activity"/>
    <property type="evidence" value="ECO:0007669"/>
    <property type="project" value="UniProtKB-KW"/>
</dbReference>
<evidence type="ECO:0000313" key="5">
    <source>
        <dbReference type="Proteomes" id="UP001174136"/>
    </source>
</evidence>
<dbReference type="PANTHER" id="PTHR47510:SF3">
    <property type="entry name" value="ENDO_EXONUCLEASE_PHOSPHATASE DOMAIN-CONTAINING PROTEIN"/>
    <property type="match status" value="1"/>
</dbReference>
<comment type="caution">
    <text evidence="4">The sequence shown here is derived from an EMBL/GenBank/DDBJ whole genome shotgun (WGS) entry which is preliminary data.</text>
</comment>
<name>A0AA47MNQ3_MERPO</name>
<dbReference type="GO" id="GO:0016706">
    <property type="term" value="F:2-oxoglutarate-dependent dioxygenase activity"/>
    <property type="evidence" value="ECO:0007669"/>
    <property type="project" value="InterPro"/>
</dbReference>
<organism evidence="4 5">
    <name type="scientific">Merluccius polli</name>
    <name type="common">Benguela hake</name>
    <name type="synonym">Merluccius cadenati</name>
    <dbReference type="NCBI Taxonomy" id="89951"/>
    <lineage>
        <taxon>Eukaryota</taxon>
        <taxon>Metazoa</taxon>
        <taxon>Chordata</taxon>
        <taxon>Craniata</taxon>
        <taxon>Vertebrata</taxon>
        <taxon>Euteleostomi</taxon>
        <taxon>Actinopterygii</taxon>
        <taxon>Neopterygii</taxon>
        <taxon>Teleostei</taxon>
        <taxon>Neoteleostei</taxon>
        <taxon>Acanthomorphata</taxon>
        <taxon>Zeiogadaria</taxon>
        <taxon>Gadariae</taxon>
        <taxon>Gadiformes</taxon>
        <taxon>Gadoidei</taxon>
        <taxon>Merlucciidae</taxon>
        <taxon>Merluccius</taxon>
    </lineage>
</organism>
<dbReference type="EMBL" id="JAOPHQ010003221">
    <property type="protein sequence ID" value="KAK0143798.1"/>
    <property type="molecule type" value="Genomic_DNA"/>
</dbReference>
<dbReference type="GO" id="GO:0008168">
    <property type="term" value="F:methyltransferase activity"/>
    <property type="evidence" value="ECO:0007669"/>
    <property type="project" value="InterPro"/>
</dbReference>
<dbReference type="SUPFAM" id="SSF56672">
    <property type="entry name" value="DNA/RNA polymerases"/>
    <property type="match status" value="1"/>
</dbReference>
<feature type="region of interest" description="Disordered" evidence="1">
    <location>
        <begin position="489"/>
        <end position="513"/>
    </location>
</feature>
<keyword evidence="4" id="KW-0548">Nucleotidyltransferase</keyword>
<proteinExistence type="predicted"/>
<feature type="signal peptide" evidence="2">
    <location>
        <begin position="1"/>
        <end position="16"/>
    </location>
</feature>
<accession>A0AA47MNQ3</accession>
<dbReference type="Gene3D" id="3.60.10.10">
    <property type="entry name" value="Endonuclease/exonuclease/phosphatase"/>
    <property type="match status" value="1"/>
</dbReference>
<keyword evidence="2" id="KW-0732">Signal</keyword>
<dbReference type="InterPro" id="IPR015095">
    <property type="entry name" value="AlkB_hom8_N"/>
</dbReference>
<dbReference type="PROSITE" id="PS50878">
    <property type="entry name" value="RT_POL"/>
    <property type="match status" value="1"/>
</dbReference>
<dbReference type="Proteomes" id="UP001174136">
    <property type="component" value="Unassembled WGS sequence"/>
</dbReference>
<keyword evidence="5" id="KW-1185">Reference proteome</keyword>
<protein>
    <submittedName>
        <fullName evidence="4">RNA-directed DNA polymerase from transposon BS</fullName>
    </submittedName>
</protein>
<sequence length="977" mass="110331">MLWYFFLISFCTLGSANILYTRQNLLEIGIQHQTPVTSAYQHSHNIPEEIARTSGSPWIVIGPRRRRSRRRERKQKRGCRSGVMLRLRKKPHKPPLPTIYLSNARSLVHKKDDLELQLAGNRYVRDCCVLIITETWLHPDIPDASMQLAGRTLLRWDRTKDSCKSRGGGLCIYVHNNWCNNGTVIDKHCSPDLEYMSVRCRPFFLPRELAVVTITAVYIPPHANVKTALSLLLNIINAHQRAHPDGVHIIAGDFNKANLKTVLPKFYQHVKCATRGKNTLDHVYSNVKHAYRAIPLPHLGQSDHLSLLLSPAYTPLSRSTRPTTKTIRTWPENALPRLQDCFTVTDWVLFEHHELETFTSTVLDYIKFCIGNVTVDKNIRVFPNQKPWLTSQVRTLLKARDAAFRSGDEALYRTSRADLKRSIKKAKADHKRKIESHLSSNNSRAVWQGIHDITNYRGCPTTTTGDLSATLAEELNCFFARFETSQQHSSAPALPPARPPPPSLPSSSSPCTPTFTVSEHEVRRVLLAVNPKKAAGPDGVPGKVLKACALQLTHIFTIIFNLSLAQAVIPSCLKSATIIPVPKKSPTTSLNDYRPVALTPVITKCLERLVLQHIKDYLPPGFDPYQFAYQTNRSTEDAIAVALHSALSHLEQQQSYVRMLFVDYSSAFNTIIPDILITKLITLGLPPLTCAWIKDFLTNRPQTVRLGPHLSSTRTLSTGSPQGCVLSPLLYCLYTHDCSPANNSNLIVKFADDTTVVGIISGGDEAAYREEVLKLVAWCSENNLALNTRKTKEIIINFRKLSTDPPPLHINGECVERVHTFRFLGVLISSDLTWTENTTAIIKKAQQRLHFLRVLRKYNLNSSLLLAFYRSSIESILTYCITVWYSSCTMADRERLQRIIKAAQKIIGCPLPSLTDIFTSRCLTRAKNITKDNTHPGFILFDLLPSRRRYRCIKSKTNRLKNSFFPTAIITLNSHMH</sequence>
<dbReference type="InterPro" id="IPR036691">
    <property type="entry name" value="Endo/exonu/phosph_ase_sf"/>
</dbReference>
<evidence type="ECO:0000256" key="1">
    <source>
        <dbReference type="SAM" id="MobiDB-lite"/>
    </source>
</evidence>
<evidence type="ECO:0000259" key="3">
    <source>
        <dbReference type="PROSITE" id="PS50878"/>
    </source>
</evidence>
<gene>
    <name evidence="4" type="primary">RTase_19</name>
    <name evidence="4" type="ORF">N1851_017992</name>
</gene>
<feature type="compositionally biased region" description="Pro residues" evidence="1">
    <location>
        <begin position="493"/>
        <end position="504"/>
    </location>
</feature>
<keyword evidence="4" id="KW-0695">RNA-directed DNA polymerase</keyword>
<dbReference type="PANTHER" id="PTHR47510">
    <property type="entry name" value="REVERSE TRANSCRIPTASE DOMAIN-CONTAINING PROTEIN"/>
    <property type="match status" value="1"/>
</dbReference>
<reference evidence="4" key="1">
    <citation type="journal article" date="2023" name="Front. Mar. Sci.">
        <title>A new Merluccius polli reference genome to investigate the effects of global change in West African waters.</title>
        <authorList>
            <person name="Mateo J.L."/>
            <person name="Blanco-Fernandez C."/>
            <person name="Garcia-Vazquez E."/>
            <person name="Machado-Schiaffino G."/>
        </authorList>
    </citation>
    <scope>NUCLEOTIDE SEQUENCE</scope>
    <source>
        <strain evidence="4">C29</strain>
        <tissue evidence="4">Fin</tissue>
    </source>
</reference>
<dbReference type="Pfam" id="PF00078">
    <property type="entry name" value="RVT_1"/>
    <property type="match status" value="1"/>
</dbReference>
<evidence type="ECO:0000256" key="2">
    <source>
        <dbReference type="SAM" id="SignalP"/>
    </source>
</evidence>
<dbReference type="InterPro" id="IPR000477">
    <property type="entry name" value="RT_dom"/>
</dbReference>
<feature type="domain" description="Reverse transcriptase" evidence="3">
    <location>
        <begin position="562"/>
        <end position="828"/>
    </location>
</feature>
<dbReference type="SUPFAM" id="SSF56219">
    <property type="entry name" value="DNase I-like"/>
    <property type="match status" value="1"/>
</dbReference>
<feature type="chain" id="PRO_5041471404" evidence="2">
    <location>
        <begin position="17"/>
        <end position="977"/>
    </location>
</feature>
<dbReference type="AlphaFoldDB" id="A0AA47MNQ3"/>